<feature type="non-terminal residue" evidence="3">
    <location>
        <position position="158"/>
    </location>
</feature>
<dbReference type="InterPro" id="IPR029052">
    <property type="entry name" value="Metallo-depent_PP-like"/>
</dbReference>
<accession>A0AAW9IHB5</accession>
<organism evidence="3 4">
    <name type="scientific">Clostridium perfringens</name>
    <dbReference type="NCBI Taxonomy" id="1502"/>
    <lineage>
        <taxon>Bacteria</taxon>
        <taxon>Bacillati</taxon>
        <taxon>Bacillota</taxon>
        <taxon>Clostridia</taxon>
        <taxon>Eubacteriales</taxon>
        <taxon>Clostridiaceae</taxon>
        <taxon>Clostridium</taxon>
    </lineage>
</organism>
<proteinExistence type="inferred from homology"/>
<dbReference type="PANTHER" id="PTHR33393:SF12">
    <property type="entry name" value="CAPSULE BIOSYNTHESIS PROTEIN CAPA"/>
    <property type="match status" value="1"/>
</dbReference>
<feature type="domain" description="Capsule synthesis protein CapA" evidence="2">
    <location>
        <begin position="66"/>
        <end position="158"/>
    </location>
</feature>
<protein>
    <submittedName>
        <fullName evidence="3">CapA family protein</fullName>
    </submittedName>
</protein>
<comment type="similarity">
    <text evidence="1">Belongs to the CapA family.</text>
</comment>
<dbReference type="InterPro" id="IPR019079">
    <property type="entry name" value="Capsule_synth_CapA"/>
</dbReference>
<evidence type="ECO:0000313" key="4">
    <source>
        <dbReference type="Proteomes" id="UP001291306"/>
    </source>
</evidence>
<dbReference type="InterPro" id="IPR052169">
    <property type="entry name" value="CW_Biosynth-Accessory"/>
</dbReference>
<dbReference type="AlphaFoldDB" id="A0AAW9IHB5"/>
<evidence type="ECO:0000256" key="1">
    <source>
        <dbReference type="ARBA" id="ARBA00005662"/>
    </source>
</evidence>
<dbReference type="Proteomes" id="UP001291306">
    <property type="component" value="Unassembled WGS sequence"/>
</dbReference>
<gene>
    <name evidence="3" type="ORF">GNF79_18310</name>
</gene>
<dbReference type="Pfam" id="PF09587">
    <property type="entry name" value="PGA_cap"/>
    <property type="match status" value="1"/>
</dbReference>
<dbReference type="EMBL" id="WNVC01000881">
    <property type="protein sequence ID" value="MDZ5000976.1"/>
    <property type="molecule type" value="Genomic_DNA"/>
</dbReference>
<dbReference type="SUPFAM" id="SSF56300">
    <property type="entry name" value="Metallo-dependent phosphatases"/>
    <property type="match status" value="1"/>
</dbReference>
<sequence length="158" mass="17932">MRRRKVLILLMVTIIIIISGIFCISKFQVLLSKHNTILENSDNENIDKDIAKDVIKKEDNIKAIEVVATGDFLIHKEILETQYNNKDNTYDFKNTIQYVKNYLNDADLTIANLEGTLSGIENYGYSGYPSFNAPDELADAMKWAGVDVVNNMNNHSLD</sequence>
<evidence type="ECO:0000313" key="3">
    <source>
        <dbReference type="EMBL" id="MDZ5000976.1"/>
    </source>
</evidence>
<comment type="caution">
    <text evidence="3">The sequence shown here is derived from an EMBL/GenBank/DDBJ whole genome shotgun (WGS) entry which is preliminary data.</text>
</comment>
<evidence type="ECO:0000259" key="2">
    <source>
        <dbReference type="Pfam" id="PF09587"/>
    </source>
</evidence>
<reference evidence="3" key="1">
    <citation type="submission" date="2019-11" db="EMBL/GenBank/DDBJ databases">
        <title>Characterization of Clostridium perfringens isolates from swine manure treated agricultural soils.</title>
        <authorList>
            <person name="Wushke S.T."/>
        </authorList>
    </citation>
    <scope>NUCLEOTIDE SEQUENCE</scope>
    <source>
        <strain evidence="3">X26</strain>
    </source>
</reference>
<name>A0AAW9IHB5_CLOPF</name>
<dbReference type="PANTHER" id="PTHR33393">
    <property type="entry name" value="POLYGLUTAMINE SYNTHESIS ACCESSORY PROTEIN RV0574C-RELATED"/>
    <property type="match status" value="1"/>
</dbReference>